<dbReference type="AlphaFoldDB" id="A0A1T4Z0J3"/>
<protein>
    <submittedName>
        <fullName evidence="2">PEP-CTERM protein-sorting domain-containing protein</fullName>
    </submittedName>
</protein>
<organism evidence="2 3">
    <name type="scientific">Prosthecobacter debontii</name>
    <dbReference type="NCBI Taxonomy" id="48467"/>
    <lineage>
        <taxon>Bacteria</taxon>
        <taxon>Pseudomonadati</taxon>
        <taxon>Verrucomicrobiota</taxon>
        <taxon>Verrucomicrobiia</taxon>
        <taxon>Verrucomicrobiales</taxon>
        <taxon>Verrucomicrobiaceae</taxon>
        <taxon>Prosthecobacter</taxon>
    </lineage>
</organism>
<feature type="chain" id="PRO_5012436798" evidence="1">
    <location>
        <begin position="27"/>
        <end position="283"/>
    </location>
</feature>
<gene>
    <name evidence="2" type="ORF">SAMN02745166_04691</name>
</gene>
<evidence type="ECO:0000313" key="2">
    <source>
        <dbReference type="EMBL" id="SKB07423.1"/>
    </source>
</evidence>
<proteinExistence type="predicted"/>
<dbReference type="EMBL" id="FUYE01000023">
    <property type="protein sequence ID" value="SKB07423.1"/>
    <property type="molecule type" value="Genomic_DNA"/>
</dbReference>
<dbReference type="InterPro" id="IPR013424">
    <property type="entry name" value="Ice-binding_C"/>
</dbReference>
<accession>A0A1T4Z0J3</accession>
<dbReference type="Proteomes" id="UP000190774">
    <property type="component" value="Unassembled WGS sequence"/>
</dbReference>
<reference evidence="3" key="1">
    <citation type="submission" date="2017-02" db="EMBL/GenBank/DDBJ databases">
        <authorList>
            <person name="Varghese N."/>
            <person name="Submissions S."/>
        </authorList>
    </citation>
    <scope>NUCLEOTIDE SEQUENCE [LARGE SCALE GENOMIC DNA]</scope>
    <source>
        <strain evidence="3">ATCC 700200</strain>
    </source>
</reference>
<dbReference type="RefSeq" id="WP_139373451.1">
    <property type="nucleotide sequence ID" value="NZ_FUYE01000023.1"/>
</dbReference>
<keyword evidence="1" id="KW-0732">Signal</keyword>
<keyword evidence="3" id="KW-1185">Reference proteome</keyword>
<dbReference type="NCBIfam" id="TIGR02595">
    <property type="entry name" value="PEP_CTERM"/>
    <property type="match status" value="1"/>
</dbReference>
<evidence type="ECO:0000313" key="3">
    <source>
        <dbReference type="Proteomes" id="UP000190774"/>
    </source>
</evidence>
<feature type="signal peptide" evidence="1">
    <location>
        <begin position="1"/>
        <end position="26"/>
    </location>
</feature>
<evidence type="ECO:0000256" key="1">
    <source>
        <dbReference type="SAM" id="SignalP"/>
    </source>
</evidence>
<name>A0A1T4Z0J3_9BACT</name>
<dbReference type="OrthoDB" id="9833280at2"/>
<sequence length="283" mass="29248">MLSTFRLTTTCCLLALALGWTVPSDAAVLLQDSFVNGDKAVPDSTTVGNWTGYSGAAVTESGGLLTVSTTASGGSSSSNFSTPVNSAINPFTTQVNVSVREFALFGTETYESANVGRFRLGLISTLGSFYGTNDAFALEINGNGTGFRLGTKFNNTAGDPNGLTASASSFSSAITGFDLSVTDSTWALVLYSGSDVLYDNSGTWSLGDVDTWGTGTGNDGSSALLMAVQNSGATGTPTGYKSFSIGSIEITTGTSVVPEPSRLLFLGLAMTALVFRRQRPRRG</sequence>